<dbReference type="SMART" id="SM00271">
    <property type="entry name" value="DnaJ"/>
    <property type="match status" value="1"/>
</dbReference>
<dbReference type="OrthoDB" id="18010at2759"/>
<gene>
    <name evidence="3" type="primary">Dsim\GD11034</name>
    <name evidence="3" type="ORF">Dsim_GD11034</name>
</gene>
<dbReference type="GO" id="GO:0042407">
    <property type="term" value="P:cristae formation"/>
    <property type="evidence" value="ECO:0007669"/>
    <property type="project" value="TreeGrafter"/>
</dbReference>
<evidence type="ECO:0000313" key="4">
    <source>
        <dbReference type="Proteomes" id="UP000000304"/>
    </source>
</evidence>
<dbReference type="OMA" id="QLDKHTM"/>
<feature type="domain" description="J" evidence="2">
    <location>
        <begin position="15"/>
        <end position="83"/>
    </location>
</feature>
<accession>B4QFF0</accession>
<name>B4QFF0_DROSI</name>
<evidence type="ECO:0000259" key="2">
    <source>
        <dbReference type="PROSITE" id="PS50076"/>
    </source>
</evidence>
<dbReference type="EMBL" id="CM000362">
    <property type="protein sequence ID" value="EDX07060.1"/>
    <property type="molecule type" value="Genomic_DNA"/>
</dbReference>
<dbReference type="Gene3D" id="1.10.287.110">
    <property type="entry name" value="DnaJ domain"/>
    <property type="match status" value="1"/>
</dbReference>
<keyword evidence="1" id="KW-0143">Chaperone</keyword>
<reference evidence="3 4" key="1">
    <citation type="journal article" date="2007" name="Nature">
        <title>Evolution of genes and genomes on the Drosophila phylogeny.</title>
        <authorList>
            <consortium name="Drosophila 12 Genomes Consortium"/>
            <person name="Clark A.G."/>
            <person name="Eisen M.B."/>
            <person name="Smith D.R."/>
            <person name="Bergman C.M."/>
            <person name="Oliver B."/>
            <person name="Markow T.A."/>
            <person name="Kaufman T.C."/>
            <person name="Kellis M."/>
            <person name="Gelbart W."/>
            <person name="Iyer V.N."/>
            <person name="Pollard D.A."/>
            <person name="Sackton T.B."/>
            <person name="Larracuente A.M."/>
            <person name="Singh N.D."/>
            <person name="Abad J.P."/>
            <person name="Abt D.N."/>
            <person name="Adryan B."/>
            <person name="Aguade M."/>
            <person name="Akashi H."/>
            <person name="Anderson W.W."/>
            <person name="Aquadro C.F."/>
            <person name="Ardell D.H."/>
            <person name="Arguello R."/>
            <person name="Artieri C.G."/>
            <person name="Barbash D.A."/>
            <person name="Barker D."/>
            <person name="Barsanti P."/>
            <person name="Batterham P."/>
            <person name="Batzoglou S."/>
            <person name="Begun D."/>
            <person name="Bhutkar A."/>
            <person name="Blanco E."/>
            <person name="Bosak S.A."/>
            <person name="Bradley R.K."/>
            <person name="Brand A.D."/>
            <person name="Brent M.R."/>
            <person name="Brooks A.N."/>
            <person name="Brown R.H."/>
            <person name="Butlin R.K."/>
            <person name="Caggese C."/>
            <person name="Calvi B.R."/>
            <person name="Bernardo de Carvalho A."/>
            <person name="Caspi A."/>
            <person name="Castrezana S."/>
            <person name="Celniker S.E."/>
            <person name="Chang J.L."/>
            <person name="Chapple C."/>
            <person name="Chatterji S."/>
            <person name="Chinwalla A."/>
            <person name="Civetta A."/>
            <person name="Clifton S.W."/>
            <person name="Comeron J.M."/>
            <person name="Costello J.C."/>
            <person name="Coyne J.A."/>
            <person name="Daub J."/>
            <person name="David R.G."/>
            <person name="Delcher A.L."/>
            <person name="Delehaunty K."/>
            <person name="Do C.B."/>
            <person name="Ebling H."/>
            <person name="Edwards K."/>
            <person name="Eickbush T."/>
            <person name="Evans J.D."/>
            <person name="Filipski A."/>
            <person name="Findeiss S."/>
            <person name="Freyhult E."/>
            <person name="Fulton L."/>
            <person name="Fulton R."/>
            <person name="Garcia A.C."/>
            <person name="Gardiner A."/>
            <person name="Garfield D.A."/>
            <person name="Garvin B.E."/>
            <person name="Gibson G."/>
            <person name="Gilbert D."/>
            <person name="Gnerre S."/>
            <person name="Godfrey J."/>
            <person name="Good R."/>
            <person name="Gotea V."/>
            <person name="Gravely B."/>
            <person name="Greenberg A.J."/>
            <person name="Griffiths-Jones S."/>
            <person name="Gross S."/>
            <person name="Guigo R."/>
            <person name="Gustafson E.A."/>
            <person name="Haerty W."/>
            <person name="Hahn M.W."/>
            <person name="Halligan D.L."/>
            <person name="Halpern A.L."/>
            <person name="Halter G.M."/>
            <person name="Han M.V."/>
            <person name="Heger A."/>
            <person name="Hillier L."/>
            <person name="Hinrichs A.S."/>
            <person name="Holmes I."/>
            <person name="Hoskins R.A."/>
            <person name="Hubisz M.J."/>
            <person name="Hultmark D."/>
            <person name="Huntley M.A."/>
            <person name="Jaffe D.B."/>
            <person name="Jagadeeshan S."/>
            <person name="Jeck W.R."/>
            <person name="Johnson J."/>
            <person name="Jones C.D."/>
            <person name="Jordan W.C."/>
            <person name="Karpen G.H."/>
            <person name="Kataoka E."/>
            <person name="Keightley P.D."/>
            <person name="Kheradpour P."/>
            <person name="Kirkness E.F."/>
            <person name="Koerich L.B."/>
            <person name="Kristiansen K."/>
            <person name="Kudrna D."/>
            <person name="Kulathinal R.J."/>
            <person name="Kumar S."/>
            <person name="Kwok R."/>
            <person name="Lander E."/>
            <person name="Langley C.H."/>
            <person name="Lapoint R."/>
            <person name="Lazzaro B.P."/>
            <person name="Lee S.J."/>
            <person name="Levesque L."/>
            <person name="Li R."/>
            <person name="Lin C.F."/>
            <person name="Lin M.F."/>
            <person name="Lindblad-Toh K."/>
            <person name="Llopart A."/>
            <person name="Long M."/>
            <person name="Low L."/>
            <person name="Lozovsky E."/>
            <person name="Lu J."/>
            <person name="Luo M."/>
            <person name="Machado C.A."/>
            <person name="Makalowski W."/>
            <person name="Marzo M."/>
            <person name="Matsuda M."/>
            <person name="Matzkin L."/>
            <person name="McAllister B."/>
            <person name="McBride C.S."/>
            <person name="McKernan B."/>
            <person name="McKernan K."/>
            <person name="Mendez-Lago M."/>
            <person name="Minx P."/>
            <person name="Mollenhauer M.U."/>
            <person name="Montooth K."/>
            <person name="Mount S.M."/>
            <person name="Mu X."/>
            <person name="Myers E."/>
            <person name="Negre B."/>
            <person name="Newfeld S."/>
            <person name="Nielsen R."/>
            <person name="Noor M.A."/>
            <person name="O'Grady P."/>
            <person name="Pachter L."/>
            <person name="Papaceit M."/>
            <person name="Parisi M.J."/>
            <person name="Parisi M."/>
            <person name="Parts L."/>
            <person name="Pedersen J.S."/>
            <person name="Pesole G."/>
            <person name="Phillippy A.M."/>
            <person name="Ponting C.P."/>
            <person name="Pop M."/>
            <person name="Porcelli D."/>
            <person name="Powell J.R."/>
            <person name="Prohaska S."/>
            <person name="Pruitt K."/>
            <person name="Puig M."/>
            <person name="Quesneville H."/>
            <person name="Ram K.R."/>
            <person name="Rand D."/>
            <person name="Rasmussen M.D."/>
            <person name="Reed L.K."/>
            <person name="Reenan R."/>
            <person name="Reily A."/>
            <person name="Remington K.A."/>
            <person name="Rieger T.T."/>
            <person name="Ritchie M.G."/>
            <person name="Robin C."/>
            <person name="Rogers Y.H."/>
            <person name="Rohde C."/>
            <person name="Rozas J."/>
            <person name="Rubenfield M.J."/>
            <person name="Ruiz A."/>
            <person name="Russo S."/>
            <person name="Salzberg S.L."/>
            <person name="Sanchez-Gracia A."/>
            <person name="Saranga D.J."/>
            <person name="Sato H."/>
            <person name="Schaeffer S.W."/>
            <person name="Schatz M.C."/>
            <person name="Schlenke T."/>
            <person name="Schwartz R."/>
            <person name="Segarra C."/>
            <person name="Singh R.S."/>
            <person name="Sirot L."/>
            <person name="Sirota M."/>
            <person name="Sisneros N.B."/>
            <person name="Smith C.D."/>
            <person name="Smith T.F."/>
            <person name="Spieth J."/>
            <person name="Stage D.E."/>
            <person name="Stark A."/>
            <person name="Stephan W."/>
            <person name="Strausberg R.L."/>
            <person name="Strempel S."/>
            <person name="Sturgill D."/>
            <person name="Sutton G."/>
            <person name="Sutton G.G."/>
            <person name="Tao W."/>
            <person name="Teichmann S."/>
            <person name="Tobari Y.N."/>
            <person name="Tomimura Y."/>
            <person name="Tsolas J.M."/>
            <person name="Valente V.L."/>
            <person name="Venter E."/>
            <person name="Venter J.C."/>
            <person name="Vicario S."/>
            <person name="Vieira F.G."/>
            <person name="Vilella A.J."/>
            <person name="Villasante A."/>
            <person name="Walenz B."/>
            <person name="Wang J."/>
            <person name="Wasserman M."/>
            <person name="Watts T."/>
            <person name="Wilson D."/>
            <person name="Wilson R.K."/>
            <person name="Wing R.A."/>
            <person name="Wolfner M.F."/>
            <person name="Wong A."/>
            <person name="Wong G.K."/>
            <person name="Wu C.I."/>
            <person name="Wu G."/>
            <person name="Yamamoto D."/>
            <person name="Yang H.P."/>
            <person name="Yang S.P."/>
            <person name="Yorke J.A."/>
            <person name="Yoshida K."/>
            <person name="Zdobnov E."/>
            <person name="Zhang P."/>
            <person name="Zhang Y."/>
            <person name="Zimin A.V."/>
            <person name="Baldwin J."/>
            <person name="Abdouelleil A."/>
            <person name="Abdulkadir J."/>
            <person name="Abebe A."/>
            <person name="Abera B."/>
            <person name="Abreu J."/>
            <person name="Acer S.C."/>
            <person name="Aftuck L."/>
            <person name="Alexander A."/>
            <person name="An P."/>
            <person name="Anderson E."/>
            <person name="Anderson S."/>
            <person name="Arachi H."/>
            <person name="Azer M."/>
            <person name="Bachantsang P."/>
            <person name="Barry A."/>
            <person name="Bayul T."/>
            <person name="Berlin A."/>
            <person name="Bessette D."/>
            <person name="Bloom T."/>
            <person name="Blye J."/>
            <person name="Boguslavskiy L."/>
            <person name="Bonnet C."/>
            <person name="Boukhgalter B."/>
            <person name="Bourzgui I."/>
            <person name="Brown A."/>
            <person name="Cahill P."/>
            <person name="Channer S."/>
            <person name="Cheshatsang Y."/>
            <person name="Chuda L."/>
            <person name="Citroen M."/>
            <person name="Collymore A."/>
            <person name="Cooke P."/>
            <person name="Costello M."/>
            <person name="D'Aco K."/>
            <person name="Daza R."/>
            <person name="De Haan G."/>
            <person name="DeGray S."/>
            <person name="DeMaso C."/>
            <person name="Dhargay N."/>
            <person name="Dooley K."/>
            <person name="Dooley E."/>
            <person name="Doricent M."/>
            <person name="Dorje P."/>
            <person name="Dorjee K."/>
            <person name="Dupes A."/>
            <person name="Elong R."/>
            <person name="Falk J."/>
            <person name="Farina A."/>
            <person name="Faro S."/>
            <person name="Ferguson D."/>
            <person name="Fisher S."/>
            <person name="Foley C.D."/>
            <person name="Franke A."/>
            <person name="Friedrich D."/>
            <person name="Gadbois L."/>
            <person name="Gearin G."/>
            <person name="Gearin C.R."/>
            <person name="Giannoukos G."/>
            <person name="Goode T."/>
            <person name="Graham J."/>
            <person name="Grandbois E."/>
            <person name="Grewal S."/>
            <person name="Gyaltsen K."/>
            <person name="Hafez N."/>
            <person name="Hagos B."/>
            <person name="Hall J."/>
            <person name="Henson C."/>
            <person name="Hollinger A."/>
            <person name="Honan T."/>
            <person name="Huard M.D."/>
            <person name="Hughes L."/>
            <person name="Hurhula B."/>
            <person name="Husby M.E."/>
            <person name="Kamat A."/>
            <person name="Kanga B."/>
            <person name="Kashin S."/>
            <person name="Khazanovich D."/>
            <person name="Kisner P."/>
            <person name="Lance K."/>
            <person name="Lara M."/>
            <person name="Lee W."/>
            <person name="Lennon N."/>
            <person name="Letendre F."/>
            <person name="LeVine R."/>
            <person name="Lipovsky A."/>
            <person name="Liu X."/>
            <person name="Liu J."/>
            <person name="Liu S."/>
            <person name="Lokyitsang T."/>
            <person name="Lokyitsang Y."/>
            <person name="Lubonja R."/>
            <person name="Lui A."/>
            <person name="MacDonald P."/>
            <person name="Magnisalis V."/>
            <person name="Maru K."/>
            <person name="Matthews C."/>
            <person name="McCusker W."/>
            <person name="McDonough S."/>
            <person name="Mehta T."/>
            <person name="Meldrim J."/>
            <person name="Meneus L."/>
            <person name="Mihai O."/>
            <person name="Mihalev A."/>
            <person name="Mihova T."/>
            <person name="Mittelman R."/>
            <person name="Mlenga V."/>
            <person name="Montmayeur A."/>
            <person name="Mulrain L."/>
            <person name="Navidi A."/>
            <person name="Naylor J."/>
            <person name="Negash T."/>
            <person name="Nguyen T."/>
            <person name="Nguyen N."/>
            <person name="Nicol R."/>
            <person name="Norbu C."/>
            <person name="Norbu N."/>
            <person name="Novod N."/>
            <person name="O'Neill B."/>
            <person name="Osman S."/>
            <person name="Markiewicz E."/>
            <person name="Oyono O.L."/>
            <person name="Patti C."/>
            <person name="Phunkhang P."/>
            <person name="Pierre F."/>
            <person name="Priest M."/>
            <person name="Raghuraman S."/>
            <person name="Rege F."/>
            <person name="Reyes R."/>
            <person name="Rise C."/>
            <person name="Rogov P."/>
            <person name="Ross K."/>
            <person name="Ryan E."/>
            <person name="Settipalli S."/>
            <person name="Shea T."/>
            <person name="Sherpa N."/>
            <person name="Shi L."/>
            <person name="Shih D."/>
            <person name="Sparrow T."/>
            <person name="Spaulding J."/>
            <person name="Stalker J."/>
            <person name="Stange-Thomann N."/>
            <person name="Stavropoulos S."/>
            <person name="Stone C."/>
            <person name="Strader C."/>
            <person name="Tesfaye S."/>
            <person name="Thomson T."/>
            <person name="Thoulutsang Y."/>
            <person name="Thoulutsang D."/>
            <person name="Topham K."/>
            <person name="Topping I."/>
            <person name="Tsamla T."/>
            <person name="Vassiliev H."/>
            <person name="Vo A."/>
            <person name="Wangchuk T."/>
            <person name="Wangdi T."/>
            <person name="Weiand M."/>
            <person name="Wilkinson J."/>
            <person name="Wilson A."/>
            <person name="Yadav S."/>
            <person name="Young G."/>
            <person name="Yu Q."/>
            <person name="Zembek L."/>
            <person name="Zhong D."/>
            <person name="Zimmer A."/>
            <person name="Zwirko Z."/>
            <person name="Jaffe D.B."/>
            <person name="Alvarez P."/>
            <person name="Brockman W."/>
            <person name="Butler J."/>
            <person name="Chin C."/>
            <person name="Gnerre S."/>
            <person name="Grabherr M."/>
            <person name="Kleber M."/>
            <person name="Mauceli E."/>
            <person name="MacCallum I."/>
        </authorList>
    </citation>
    <scope>NUCLEOTIDE SEQUENCE [LARGE SCALE GENOMIC DNA]</scope>
    <source>
        <strain evidence="4">white501</strain>
    </source>
</reference>
<evidence type="ECO:0000313" key="3">
    <source>
        <dbReference type="EMBL" id="EDX07060.1"/>
    </source>
</evidence>
<proteinExistence type="predicted"/>
<dbReference type="GO" id="GO:0005739">
    <property type="term" value="C:mitochondrion"/>
    <property type="evidence" value="ECO:0007669"/>
    <property type="project" value="GOC"/>
</dbReference>
<evidence type="ECO:0000256" key="1">
    <source>
        <dbReference type="ARBA" id="ARBA00023186"/>
    </source>
</evidence>
<dbReference type="FunFam" id="1.10.287.110:FF:000079">
    <property type="entry name" value="DnaJ subfamily C member"/>
    <property type="match status" value="1"/>
</dbReference>
<dbReference type="PROSITE" id="PS50076">
    <property type="entry name" value="DNAJ_2"/>
    <property type="match status" value="1"/>
</dbReference>
<dbReference type="PANTHER" id="PTHR44157:SF1">
    <property type="entry name" value="DNAJ HOMOLOG SUBFAMILY C MEMBER 11"/>
    <property type="match status" value="1"/>
</dbReference>
<dbReference type="Pfam" id="PF11875">
    <property type="entry name" value="DnaJ-like_C11_C"/>
    <property type="match status" value="1"/>
</dbReference>
<protein>
    <submittedName>
        <fullName evidence="3">GD11034</fullName>
    </submittedName>
</protein>
<dbReference type="InterPro" id="IPR001623">
    <property type="entry name" value="DnaJ_domain"/>
</dbReference>
<dbReference type="Pfam" id="PF00226">
    <property type="entry name" value="DnaJ"/>
    <property type="match status" value="1"/>
</dbReference>
<dbReference type="Pfam" id="PF22774">
    <property type="entry name" value="DNAJC11_beta-barrel"/>
    <property type="match status" value="1"/>
</dbReference>
<dbReference type="HOGENOM" id="CLU_019611_2_0_1"/>
<dbReference type="PRINTS" id="PR00625">
    <property type="entry name" value="JDOMAIN"/>
</dbReference>
<dbReference type="AlphaFoldDB" id="B4QFF0"/>
<dbReference type="InterPro" id="IPR024586">
    <property type="entry name" value="DnaJ-like_C11_C"/>
</dbReference>
<dbReference type="PhylomeDB" id="B4QFF0"/>
<dbReference type="InterPro" id="IPR052243">
    <property type="entry name" value="Mito_inner_membrane_organizer"/>
</dbReference>
<dbReference type="PANTHER" id="PTHR44157">
    <property type="entry name" value="DNAJ HOMOLOG SUBFAMILY C MEMBER 11"/>
    <property type="match status" value="1"/>
</dbReference>
<dbReference type="STRING" id="7240.B4QFF0"/>
<keyword evidence="4" id="KW-1185">Reference proteome</keyword>
<sequence length="542" mass="60446">MASDHDESDAELDENYYTFLNLPRNATAEQINTAYRKQSRMFHPDKHLDPDSKKMAEIMFNRTKRAYEVLSDPQQRAIYDSVGGKGLRTEGWEILHRTKTPDEIREEYERLAQAAAERRLQQRTNPRGNITINVNATEIFAPYDDSEMPRVEIGSMSIAQSIEAPITRKDMIIMSGNLYSSNGNGSGGFVIAGRRLLNKGWIELCAGAGNGFLLGFKGGRTLSQKLTLNGGTNLNFRDQGVIPALFSTLAVQLDKHTMGSLTLNAGPQSSMSTQIDHSKETYSLSSSLVIGTPHIYFGLSYTRKMMENELKLKLAAKVGTFGFMGEYGVEKKVSKYSSVTATVSIGVPSGVILKFKILRSNQSYVFPIHLSDEIVPAAVFYASVTPVIAWFFIKRTVMDPMEAERKNIEVERTKRQNEQRLSAKRQEASAAVHLMQATYNRIMTEELAKNGLIVTRAVYSCTLEGGRQFKPDQSLDVTVAIQCMVKNGTLQLHDSPKSDLPGFYDPGIGEDKILRIEYTCKNQSEVIHIKDNEALRLPPLSG</sequence>
<organism evidence="3 4">
    <name type="scientific">Drosophila simulans</name>
    <name type="common">Fruit fly</name>
    <dbReference type="NCBI Taxonomy" id="7240"/>
    <lineage>
        <taxon>Eukaryota</taxon>
        <taxon>Metazoa</taxon>
        <taxon>Ecdysozoa</taxon>
        <taxon>Arthropoda</taxon>
        <taxon>Hexapoda</taxon>
        <taxon>Insecta</taxon>
        <taxon>Pterygota</taxon>
        <taxon>Neoptera</taxon>
        <taxon>Endopterygota</taxon>
        <taxon>Diptera</taxon>
        <taxon>Brachycera</taxon>
        <taxon>Muscomorpha</taxon>
        <taxon>Ephydroidea</taxon>
        <taxon>Drosophilidae</taxon>
        <taxon>Drosophila</taxon>
        <taxon>Sophophora</taxon>
    </lineage>
</organism>
<dbReference type="SUPFAM" id="SSF46565">
    <property type="entry name" value="Chaperone J-domain"/>
    <property type="match status" value="1"/>
</dbReference>
<dbReference type="CDD" id="cd06257">
    <property type="entry name" value="DnaJ"/>
    <property type="match status" value="1"/>
</dbReference>
<dbReference type="SMR" id="B4QFF0"/>
<dbReference type="Proteomes" id="UP000000304">
    <property type="component" value="Chromosome 2R"/>
</dbReference>
<dbReference type="InterPro" id="IPR055225">
    <property type="entry name" value="DNAJC11-like_beta-barrel"/>
</dbReference>
<dbReference type="InterPro" id="IPR036869">
    <property type="entry name" value="J_dom_sf"/>
</dbReference>